<dbReference type="EMBL" id="QTSU01000003">
    <property type="protein sequence ID" value="RDZ26492.1"/>
    <property type="molecule type" value="Genomic_DNA"/>
</dbReference>
<feature type="chain" id="PRO_5016976759" evidence="2">
    <location>
        <begin position="25"/>
        <end position="183"/>
    </location>
</feature>
<organism evidence="3 4">
    <name type="scientific">Lysobacter silvisoli</name>
    <dbReference type="NCBI Taxonomy" id="2293254"/>
    <lineage>
        <taxon>Bacteria</taxon>
        <taxon>Pseudomonadati</taxon>
        <taxon>Pseudomonadota</taxon>
        <taxon>Gammaproteobacteria</taxon>
        <taxon>Lysobacterales</taxon>
        <taxon>Lysobacteraceae</taxon>
        <taxon>Lysobacter</taxon>
    </lineage>
</organism>
<feature type="signal peptide" evidence="2">
    <location>
        <begin position="1"/>
        <end position="24"/>
    </location>
</feature>
<feature type="region of interest" description="Disordered" evidence="1">
    <location>
        <begin position="145"/>
        <end position="183"/>
    </location>
</feature>
<reference evidence="3 4" key="1">
    <citation type="submission" date="2018-08" db="EMBL/GenBank/DDBJ databases">
        <title>Lysobacter sp. zong2l5, whole genome shotgun sequence.</title>
        <authorList>
            <person name="Zhang X."/>
            <person name="Feng G."/>
            <person name="Zhu H."/>
        </authorList>
    </citation>
    <scope>NUCLEOTIDE SEQUENCE [LARGE SCALE GENOMIC DNA]</scope>
    <source>
        <strain evidence="4">zong2l5</strain>
    </source>
</reference>
<evidence type="ECO:0000313" key="3">
    <source>
        <dbReference type="EMBL" id="RDZ26492.1"/>
    </source>
</evidence>
<evidence type="ECO:0000256" key="2">
    <source>
        <dbReference type="SAM" id="SignalP"/>
    </source>
</evidence>
<dbReference type="RefSeq" id="WP_115860573.1">
    <property type="nucleotide sequence ID" value="NZ_QTSU01000003.1"/>
</dbReference>
<accession>A0A371JY13</accession>
<evidence type="ECO:0000313" key="4">
    <source>
        <dbReference type="Proteomes" id="UP000264492"/>
    </source>
</evidence>
<protein>
    <submittedName>
        <fullName evidence="3">Uncharacterized protein</fullName>
    </submittedName>
</protein>
<keyword evidence="4" id="KW-1185">Reference proteome</keyword>
<comment type="caution">
    <text evidence="3">The sequence shown here is derived from an EMBL/GenBank/DDBJ whole genome shotgun (WGS) entry which is preliminary data.</text>
</comment>
<name>A0A371JY13_9GAMM</name>
<proteinExistence type="predicted"/>
<evidence type="ECO:0000256" key="1">
    <source>
        <dbReference type="SAM" id="MobiDB-lite"/>
    </source>
</evidence>
<sequence length="183" mass="18480">MAAGRATALRAMLCLATAPAIAPAAAQTPSLVQRNCNNVWGDGLTADNGLNFFNVSTAPTSGTPLVTSGSNTRGAAMAIDGRTGYLYVIQDDLRIVRYDGRSGGGTQVVDMDGAGANPSAGNRYARATIVNGILLIMSSGAASSTGMTAGQVTPAPGTSRTSAPVTLSGPSIRRIMRHPSSAP</sequence>
<feature type="compositionally biased region" description="Polar residues" evidence="1">
    <location>
        <begin position="156"/>
        <end position="169"/>
    </location>
</feature>
<dbReference type="AlphaFoldDB" id="A0A371JY13"/>
<gene>
    <name evidence="3" type="ORF">DX914_15995</name>
</gene>
<keyword evidence="2" id="KW-0732">Signal</keyword>
<dbReference type="Proteomes" id="UP000264492">
    <property type="component" value="Unassembled WGS sequence"/>
</dbReference>